<dbReference type="Pfam" id="PF02632">
    <property type="entry name" value="BioY"/>
    <property type="match status" value="1"/>
</dbReference>
<protein>
    <recommendedName>
        <fullName evidence="2">Biotin transporter</fullName>
    </recommendedName>
</protein>
<dbReference type="EMBL" id="JAUQYP010000001">
    <property type="protein sequence ID" value="MDO8107504.1"/>
    <property type="molecule type" value="Genomic_DNA"/>
</dbReference>
<accession>A0ABT9D9C1</accession>
<dbReference type="PANTHER" id="PTHR34295">
    <property type="entry name" value="BIOTIN TRANSPORTER BIOY"/>
    <property type="match status" value="1"/>
</dbReference>
<feature type="transmembrane region" description="Helical" evidence="3">
    <location>
        <begin position="67"/>
        <end position="89"/>
    </location>
</feature>
<organism evidence="4 5">
    <name type="scientific">Actinotalea lenta</name>
    <dbReference type="NCBI Taxonomy" id="3064654"/>
    <lineage>
        <taxon>Bacteria</taxon>
        <taxon>Bacillati</taxon>
        <taxon>Actinomycetota</taxon>
        <taxon>Actinomycetes</taxon>
        <taxon>Micrococcales</taxon>
        <taxon>Cellulomonadaceae</taxon>
        <taxon>Actinotalea</taxon>
    </lineage>
</organism>
<sequence>MTDDATPAARHAAATDIALVGTGAALVAVCSLLAIPVGSAGVPITLQTFGVLLVGAVLGARRGAFAVLLYLLVGFAGLPVFAEGVGGLATFGRPSIGYLLAFPIAAWVAGAVTHRGSRRWTAHLVRLVLAVTAATLVVYAIGVPVLALRIGVGLPEALAINAAYVPFDAIKAVVVVIVAGAVHRAYPDLVRS</sequence>
<evidence type="ECO:0000256" key="3">
    <source>
        <dbReference type="SAM" id="Phobius"/>
    </source>
</evidence>
<feature type="transmembrane region" description="Helical" evidence="3">
    <location>
        <begin position="41"/>
        <end position="60"/>
    </location>
</feature>
<keyword evidence="2 3" id="KW-0472">Membrane</keyword>
<comment type="caution">
    <text evidence="4">The sequence shown here is derived from an EMBL/GenBank/DDBJ whole genome shotgun (WGS) entry which is preliminary data.</text>
</comment>
<feature type="transmembrane region" description="Helical" evidence="3">
    <location>
        <begin position="95"/>
        <end position="112"/>
    </location>
</feature>
<feature type="transmembrane region" description="Helical" evidence="3">
    <location>
        <begin position="12"/>
        <end position="35"/>
    </location>
</feature>
<dbReference type="PANTHER" id="PTHR34295:SF1">
    <property type="entry name" value="BIOTIN TRANSPORTER BIOY"/>
    <property type="match status" value="1"/>
</dbReference>
<keyword evidence="3" id="KW-1133">Transmembrane helix</keyword>
<proteinExistence type="inferred from homology"/>
<evidence type="ECO:0000313" key="5">
    <source>
        <dbReference type="Proteomes" id="UP001232536"/>
    </source>
</evidence>
<comment type="similarity">
    <text evidence="1 2">Belongs to the BioY family.</text>
</comment>
<dbReference type="Proteomes" id="UP001232536">
    <property type="component" value="Unassembled WGS sequence"/>
</dbReference>
<dbReference type="InterPro" id="IPR003784">
    <property type="entry name" value="BioY"/>
</dbReference>
<evidence type="ECO:0000256" key="2">
    <source>
        <dbReference type="PIRNR" id="PIRNR016661"/>
    </source>
</evidence>
<comment type="subcellular location">
    <subcellularLocation>
        <location evidence="2">Cell membrane</location>
        <topology evidence="2">Multi-pass membrane protein</topology>
    </subcellularLocation>
</comment>
<feature type="transmembrane region" description="Helical" evidence="3">
    <location>
        <begin position="162"/>
        <end position="182"/>
    </location>
</feature>
<keyword evidence="3" id="KW-0812">Transmembrane</keyword>
<evidence type="ECO:0000313" key="4">
    <source>
        <dbReference type="EMBL" id="MDO8107504.1"/>
    </source>
</evidence>
<feature type="transmembrane region" description="Helical" evidence="3">
    <location>
        <begin position="124"/>
        <end position="150"/>
    </location>
</feature>
<dbReference type="PIRSF" id="PIRSF016661">
    <property type="entry name" value="BioY"/>
    <property type="match status" value="1"/>
</dbReference>
<keyword evidence="2" id="KW-0813">Transport</keyword>
<dbReference type="RefSeq" id="WP_304601125.1">
    <property type="nucleotide sequence ID" value="NZ_JAUQYP010000001.1"/>
</dbReference>
<reference evidence="4 5" key="1">
    <citation type="submission" date="2023-07" db="EMBL/GenBank/DDBJ databases">
        <title>Description of novel actinomycetes strains, isolated from tidal flat sediment.</title>
        <authorList>
            <person name="Lu C."/>
        </authorList>
    </citation>
    <scope>NUCLEOTIDE SEQUENCE [LARGE SCALE GENOMIC DNA]</scope>
    <source>
        <strain evidence="4 5">SYSU T00b441</strain>
    </source>
</reference>
<evidence type="ECO:0000256" key="1">
    <source>
        <dbReference type="ARBA" id="ARBA00010692"/>
    </source>
</evidence>
<keyword evidence="2" id="KW-1003">Cell membrane</keyword>
<dbReference type="Gene3D" id="1.10.1760.20">
    <property type="match status" value="1"/>
</dbReference>
<keyword evidence="5" id="KW-1185">Reference proteome</keyword>
<name>A0ABT9D9C1_9CELL</name>
<gene>
    <name evidence="4" type="ORF">Q6348_09890</name>
</gene>